<feature type="transmembrane region" description="Helical" evidence="1">
    <location>
        <begin position="236"/>
        <end position="255"/>
    </location>
</feature>
<dbReference type="AlphaFoldDB" id="A0A895KT85"/>
<feature type="transmembrane region" description="Helical" evidence="1">
    <location>
        <begin position="130"/>
        <end position="148"/>
    </location>
</feature>
<organism evidence="2">
    <name type="scientific">Phanerochaete carnosa</name>
    <dbReference type="NCBI Taxonomy" id="231932"/>
    <lineage>
        <taxon>Eukaryota</taxon>
        <taxon>Fungi</taxon>
        <taxon>Dikarya</taxon>
        <taxon>Basidiomycota</taxon>
        <taxon>Agaricomycotina</taxon>
        <taxon>Agaricomycetes</taxon>
        <taxon>Polyporales</taxon>
        <taxon>Phanerochaetaceae</taxon>
        <taxon>Phanerochaete</taxon>
    </lineage>
</organism>
<accession>A0A895KT85</accession>
<keyword evidence="2" id="KW-0496">Mitochondrion</keyword>
<name>A0A895KT85_9APHY</name>
<geneLocation type="mitochondrion" evidence="2"/>
<feature type="transmembrane region" description="Helical" evidence="1">
    <location>
        <begin position="176"/>
        <end position="195"/>
    </location>
</feature>
<keyword evidence="1" id="KW-0472">Membrane</keyword>
<dbReference type="EMBL" id="MT090080">
    <property type="protein sequence ID" value="QRZ60386.1"/>
    <property type="molecule type" value="Genomic_DNA"/>
</dbReference>
<keyword evidence="1" id="KW-1133">Transmembrane helix</keyword>
<sequence>MVLILFLSLPLKKKSNRIAKPKWLCLITSNKSGIQSPKIAVTLLLFLFFAEIDSMIVAKSNPFLLKPPCLIISLIAFKAVSVGRIPTFLIEFIELWKKFVIIVVAIGCTCIWDTNFLTMNVEIHWTGEKNINLLKNMFYCILFLSLPLKKKSNRIANPKWLLLITPNKSGKQFPNIEVTVVLFLFSAVIAAIIAAKPKPSLATLPWRIIKRIVRKAVIVGRNPTDFIEFIELWKKFVIIVVAIGCICIPATIFLTNHFDIIWTGENNINLVKNILKYILIYILMSRKRNINTQIIKHNSH</sequence>
<evidence type="ECO:0000256" key="1">
    <source>
        <dbReference type="SAM" id="Phobius"/>
    </source>
</evidence>
<gene>
    <name evidence="2" type="primary">orf300</name>
</gene>
<reference evidence="2" key="1">
    <citation type="journal article" date="2020" name="Int. J. Biol. Macromol.">
        <title>The 206 kbp mitochondrial genome of Phanerochaete carnosa reveals dynamics of introns, accumulation of repeat sequences and plasmid-derived genes.</title>
        <authorList>
            <person name="Wang X."/>
            <person name="Song A."/>
            <person name="Wang F."/>
            <person name="Chen M."/>
            <person name="Li X."/>
            <person name="Li Q."/>
            <person name="Liu N."/>
        </authorList>
    </citation>
    <scope>NUCLEOTIDE SEQUENCE</scope>
</reference>
<dbReference type="GeneID" id="67278521"/>
<feature type="transmembrane region" description="Helical" evidence="1">
    <location>
        <begin position="70"/>
        <end position="93"/>
    </location>
</feature>
<evidence type="ECO:0000313" key="2">
    <source>
        <dbReference type="EMBL" id="QRZ60386.1"/>
    </source>
</evidence>
<feature type="transmembrane region" description="Helical" evidence="1">
    <location>
        <begin position="99"/>
        <end position="118"/>
    </location>
</feature>
<proteinExistence type="predicted"/>
<dbReference type="RefSeq" id="YP_010170404.1">
    <property type="nucleotide sequence ID" value="NC_057606.1"/>
</dbReference>
<protein>
    <submittedName>
        <fullName evidence="2">Uncharacterized protein</fullName>
    </submittedName>
</protein>
<keyword evidence="1" id="KW-0812">Transmembrane</keyword>